<dbReference type="GO" id="GO:0005829">
    <property type="term" value="C:cytosol"/>
    <property type="evidence" value="ECO:0007669"/>
    <property type="project" value="TreeGrafter"/>
</dbReference>
<comment type="similarity">
    <text evidence="2">Belongs to the LysR transcriptional regulatory family.</text>
</comment>
<dbReference type="AlphaFoldDB" id="A0A975NWX9"/>
<protein>
    <submittedName>
        <fullName evidence="7">LysR family transcriptional regulator</fullName>
    </submittedName>
</protein>
<evidence type="ECO:0000256" key="4">
    <source>
        <dbReference type="ARBA" id="ARBA00023125"/>
    </source>
</evidence>
<name>A0A975NWX9_9BRAD</name>
<reference evidence="7 8" key="1">
    <citation type="submission" date="2021-06" db="EMBL/GenBank/DDBJ databases">
        <title>Bradyrhizobium sp. S2-11-4 Genome sequencing.</title>
        <authorList>
            <person name="Jin L."/>
        </authorList>
    </citation>
    <scope>NUCLEOTIDE SEQUENCE [LARGE SCALE GENOMIC DNA]</scope>
    <source>
        <strain evidence="7 8">S2-11-4</strain>
    </source>
</reference>
<dbReference type="PROSITE" id="PS50931">
    <property type="entry name" value="HTH_LYSR"/>
    <property type="match status" value="1"/>
</dbReference>
<evidence type="ECO:0000259" key="6">
    <source>
        <dbReference type="PROSITE" id="PS50931"/>
    </source>
</evidence>
<dbReference type="GO" id="GO:0003700">
    <property type="term" value="F:DNA-binding transcription factor activity"/>
    <property type="evidence" value="ECO:0007669"/>
    <property type="project" value="InterPro"/>
</dbReference>
<proteinExistence type="inferred from homology"/>
<dbReference type="RefSeq" id="WP_215602945.1">
    <property type="nucleotide sequence ID" value="NZ_CP076136.1"/>
</dbReference>
<dbReference type="PANTHER" id="PTHR30419:SF8">
    <property type="entry name" value="NITROGEN ASSIMILATION TRANSCRIPTIONAL ACTIVATOR-RELATED"/>
    <property type="match status" value="1"/>
</dbReference>
<keyword evidence="8" id="KW-1185">Reference proteome</keyword>
<accession>A0A975NWX9</accession>
<keyword evidence="5" id="KW-0804">Transcription</keyword>
<evidence type="ECO:0000256" key="5">
    <source>
        <dbReference type="ARBA" id="ARBA00023163"/>
    </source>
</evidence>
<evidence type="ECO:0000313" key="7">
    <source>
        <dbReference type="EMBL" id="QWG22176.1"/>
    </source>
</evidence>
<keyword evidence="4" id="KW-0238">DNA-binding</keyword>
<keyword evidence="3" id="KW-0805">Transcription regulation</keyword>
<comment type="function">
    <text evidence="1">NodD regulates the expression of the nodABCFE genes which encode other nodulation proteins. NodD is also a negative regulator of its own expression. Binds flavonoids as inducers.</text>
</comment>
<dbReference type="Pfam" id="PF03466">
    <property type="entry name" value="LysR_substrate"/>
    <property type="match status" value="1"/>
</dbReference>
<dbReference type="SUPFAM" id="SSF46785">
    <property type="entry name" value="Winged helix' DNA-binding domain"/>
    <property type="match status" value="1"/>
</dbReference>
<dbReference type="SUPFAM" id="SSF53850">
    <property type="entry name" value="Periplasmic binding protein-like II"/>
    <property type="match status" value="1"/>
</dbReference>
<dbReference type="InterPro" id="IPR005119">
    <property type="entry name" value="LysR_subst-bd"/>
</dbReference>
<evidence type="ECO:0000256" key="1">
    <source>
        <dbReference type="ARBA" id="ARBA00003502"/>
    </source>
</evidence>
<dbReference type="Gene3D" id="1.10.10.10">
    <property type="entry name" value="Winged helix-like DNA-binding domain superfamily/Winged helix DNA-binding domain"/>
    <property type="match status" value="1"/>
</dbReference>
<dbReference type="EMBL" id="CP076136">
    <property type="protein sequence ID" value="QWG22176.1"/>
    <property type="molecule type" value="Genomic_DNA"/>
</dbReference>
<evidence type="ECO:0000256" key="3">
    <source>
        <dbReference type="ARBA" id="ARBA00023015"/>
    </source>
</evidence>
<dbReference type="Proteomes" id="UP000676951">
    <property type="component" value="Chromosome"/>
</dbReference>
<organism evidence="7 8">
    <name type="scientific">Bradyrhizobium sediminis</name>
    <dbReference type="NCBI Taxonomy" id="2840469"/>
    <lineage>
        <taxon>Bacteria</taxon>
        <taxon>Pseudomonadati</taxon>
        <taxon>Pseudomonadota</taxon>
        <taxon>Alphaproteobacteria</taxon>
        <taxon>Hyphomicrobiales</taxon>
        <taxon>Nitrobacteraceae</taxon>
        <taxon>Bradyrhizobium</taxon>
    </lineage>
</organism>
<dbReference type="Pfam" id="PF00126">
    <property type="entry name" value="HTH_1"/>
    <property type="match status" value="1"/>
</dbReference>
<dbReference type="Gene3D" id="3.40.190.290">
    <property type="match status" value="1"/>
</dbReference>
<gene>
    <name evidence="7" type="ORF">KMZ93_19650</name>
</gene>
<evidence type="ECO:0000313" key="8">
    <source>
        <dbReference type="Proteomes" id="UP000676951"/>
    </source>
</evidence>
<dbReference type="InterPro" id="IPR050950">
    <property type="entry name" value="HTH-type_LysR_regulators"/>
</dbReference>
<dbReference type="GO" id="GO:0003677">
    <property type="term" value="F:DNA binding"/>
    <property type="evidence" value="ECO:0007669"/>
    <property type="project" value="UniProtKB-KW"/>
</dbReference>
<dbReference type="InterPro" id="IPR000847">
    <property type="entry name" value="LysR_HTH_N"/>
</dbReference>
<dbReference type="PANTHER" id="PTHR30419">
    <property type="entry name" value="HTH-TYPE TRANSCRIPTIONAL REGULATOR YBHD"/>
    <property type="match status" value="1"/>
</dbReference>
<feature type="domain" description="HTH lysR-type" evidence="6">
    <location>
        <begin position="1"/>
        <end position="60"/>
    </location>
</feature>
<dbReference type="InterPro" id="IPR036388">
    <property type="entry name" value="WH-like_DNA-bd_sf"/>
</dbReference>
<dbReference type="InterPro" id="IPR036390">
    <property type="entry name" value="WH_DNA-bd_sf"/>
</dbReference>
<evidence type="ECO:0000256" key="2">
    <source>
        <dbReference type="ARBA" id="ARBA00009437"/>
    </source>
</evidence>
<sequence length="308" mass="33818">MNLESSLIRYFREVYRLKSIRQASAALNVAPSAVSRQILRLEQMVGLPLFERLPRGVAPTEAAEVLARFTRNYLLDIEHVRGEIDSLRGLQRGHIRIMSTEGLVAYLLNRTIASFNRRFPGVTYELAIAGTDAVAHCLQDGSADIGLAFNAEIDVQLSFAAQIPDPLCAVVAPGHPLADAATLNLSEVIRYAVGVPEKSFGIRRLIDAALSAQKLHLSPVLVTTSIEALKGFARYSGGVTFLPSLPIRRELDRRVLVSKPIIEDTFQRSTHDVCILAGRRLPLAVEAFVEQLKIEASHPPNDGPDQLI</sequence>